<dbReference type="Gene3D" id="3.20.20.150">
    <property type="entry name" value="Divalent-metal-dependent TIM barrel enzymes"/>
    <property type="match status" value="1"/>
</dbReference>
<evidence type="ECO:0000313" key="1">
    <source>
        <dbReference type="EMBL" id="VAW49802.1"/>
    </source>
</evidence>
<organism evidence="1">
    <name type="scientific">hydrothermal vent metagenome</name>
    <dbReference type="NCBI Taxonomy" id="652676"/>
    <lineage>
        <taxon>unclassified sequences</taxon>
        <taxon>metagenomes</taxon>
        <taxon>ecological metagenomes</taxon>
    </lineage>
</organism>
<name>A0A3B0WEY4_9ZZZZ</name>
<dbReference type="NCBIfam" id="NF003818">
    <property type="entry name" value="PRK05409.1"/>
    <property type="match status" value="1"/>
</dbReference>
<dbReference type="InterPro" id="IPR007801">
    <property type="entry name" value="MbnB/TglH/ChrH"/>
</dbReference>
<reference evidence="1" key="1">
    <citation type="submission" date="2018-06" db="EMBL/GenBank/DDBJ databases">
        <authorList>
            <person name="Zhirakovskaya E."/>
        </authorList>
    </citation>
    <scope>NUCLEOTIDE SEQUENCE</scope>
</reference>
<dbReference type="EMBL" id="UOFB01000391">
    <property type="protein sequence ID" value="VAW49802.1"/>
    <property type="molecule type" value="Genomic_DNA"/>
</dbReference>
<proteinExistence type="predicted"/>
<dbReference type="SUPFAM" id="SSF51658">
    <property type="entry name" value="Xylose isomerase-like"/>
    <property type="match status" value="1"/>
</dbReference>
<protein>
    <submittedName>
        <fullName evidence="1">Uncharacterized protein</fullName>
    </submittedName>
</protein>
<gene>
    <name evidence="1" type="ORF">MNBD_GAMMA04-1279</name>
</gene>
<dbReference type="PANTHER" id="PTHR42194">
    <property type="entry name" value="UPF0276 PROTEIN HI_1600"/>
    <property type="match status" value="1"/>
</dbReference>
<sequence>FFKEHQIQTYTEHLSYCGDSGHLYDLMPIPFTEEAVHYVADRIRRVQDVLEMKIGIENISFYAMPCQDMSEKEFVNAVLNEVDCGLLLDVNNTYVNAINHRYDALDYIQSMPTERLMYLHMAGHFDEADDLKIDTHGQDVKDEVWALLEQTYQHHGVVPTLLERDFNIPPLPELMQEVAQIQSYQRAWELKDAK</sequence>
<dbReference type="InterPro" id="IPR036237">
    <property type="entry name" value="Xyl_isomerase-like_sf"/>
</dbReference>
<feature type="non-terminal residue" evidence="1">
    <location>
        <position position="1"/>
    </location>
</feature>
<dbReference type="AlphaFoldDB" id="A0A3B0WEY4"/>
<accession>A0A3B0WEY4</accession>
<dbReference type="PANTHER" id="PTHR42194:SF1">
    <property type="entry name" value="UPF0276 PROTEIN HI_1600"/>
    <property type="match status" value="1"/>
</dbReference>
<dbReference type="Pfam" id="PF05114">
    <property type="entry name" value="MbnB_TglH_ChrH"/>
    <property type="match status" value="1"/>
</dbReference>